<keyword evidence="1" id="KW-1133">Transmembrane helix</keyword>
<feature type="domain" description="DUF1206" evidence="2">
    <location>
        <begin position="189"/>
        <end position="257"/>
    </location>
</feature>
<keyword evidence="1" id="KW-0812">Transmembrane</keyword>
<evidence type="ECO:0000313" key="4">
    <source>
        <dbReference type="Proteomes" id="UP000199438"/>
    </source>
</evidence>
<dbReference type="OrthoDB" id="1490880at2"/>
<feature type="transmembrane region" description="Helical" evidence="1">
    <location>
        <begin position="132"/>
        <end position="153"/>
    </location>
</feature>
<keyword evidence="4" id="KW-1185">Reference proteome</keyword>
<proteinExistence type="predicted"/>
<dbReference type="Pfam" id="PF06724">
    <property type="entry name" value="DUF1206"/>
    <property type="match status" value="2"/>
</dbReference>
<feature type="transmembrane region" description="Helical" evidence="1">
    <location>
        <begin position="94"/>
        <end position="112"/>
    </location>
</feature>
<dbReference type="AlphaFoldDB" id="A0A1I1FZ43"/>
<dbReference type="Proteomes" id="UP000199438">
    <property type="component" value="Unassembled WGS sequence"/>
</dbReference>
<dbReference type="EMBL" id="FOKV01000002">
    <property type="protein sequence ID" value="SFC04737.1"/>
    <property type="molecule type" value="Genomic_DNA"/>
</dbReference>
<evidence type="ECO:0000313" key="3">
    <source>
        <dbReference type="EMBL" id="SFC04737.1"/>
    </source>
</evidence>
<sequence>MDSKLKKIARTGYVAKGSVYAITGVLTFLAAFNMGGQKAGKFKALDFLEKQAYGNAILIVMAIGLLCYVIWRAIQVFQDPENIGSDKKGKVKRAAFGVSALIYLALAISALMKVINAGGSSGGSGSQSPGFMTGQIGVFIFAAVGIAVIGAGINQLKKAYTKSFLSKFDYKSISEEKRRKTIKNTGLMGLIARGVIFFILGYFFIRAAIESNTSEIKSTTDAFSFLQSSSYGQYLLGAVAAGLVCYGIYMFMMAKYRKFKA</sequence>
<organism evidence="3 4">
    <name type="scientific">Zunongwangia mangrovi</name>
    <dbReference type="NCBI Taxonomy" id="1334022"/>
    <lineage>
        <taxon>Bacteria</taxon>
        <taxon>Pseudomonadati</taxon>
        <taxon>Bacteroidota</taxon>
        <taxon>Flavobacteriia</taxon>
        <taxon>Flavobacteriales</taxon>
        <taxon>Flavobacteriaceae</taxon>
        <taxon>Zunongwangia</taxon>
    </lineage>
</organism>
<feature type="domain" description="DUF1206" evidence="2">
    <location>
        <begin position="12"/>
        <end position="76"/>
    </location>
</feature>
<gene>
    <name evidence="3" type="ORF">SAMN04487907_10258</name>
</gene>
<reference evidence="4" key="1">
    <citation type="submission" date="2016-10" db="EMBL/GenBank/DDBJ databases">
        <authorList>
            <person name="Varghese N."/>
            <person name="Submissions S."/>
        </authorList>
    </citation>
    <scope>NUCLEOTIDE SEQUENCE [LARGE SCALE GENOMIC DNA]</scope>
    <source>
        <strain evidence="4">DSM 24499</strain>
    </source>
</reference>
<dbReference type="RefSeq" id="WP_092540811.1">
    <property type="nucleotide sequence ID" value="NZ_FOKV01000002.1"/>
</dbReference>
<name>A0A1I1FZ43_9FLAO</name>
<protein>
    <recommendedName>
        <fullName evidence="2">DUF1206 domain-containing protein</fullName>
    </recommendedName>
</protein>
<feature type="transmembrane region" description="Helical" evidence="1">
    <location>
        <begin position="52"/>
        <end position="74"/>
    </location>
</feature>
<accession>A0A1I1FZ43</accession>
<evidence type="ECO:0000256" key="1">
    <source>
        <dbReference type="SAM" id="Phobius"/>
    </source>
</evidence>
<feature type="transmembrane region" description="Helical" evidence="1">
    <location>
        <begin position="187"/>
        <end position="205"/>
    </location>
</feature>
<dbReference type="InterPro" id="IPR009597">
    <property type="entry name" value="DUF1206"/>
</dbReference>
<feature type="transmembrane region" description="Helical" evidence="1">
    <location>
        <begin position="231"/>
        <end position="252"/>
    </location>
</feature>
<feature type="transmembrane region" description="Helical" evidence="1">
    <location>
        <begin position="12"/>
        <end position="32"/>
    </location>
</feature>
<keyword evidence="1" id="KW-0472">Membrane</keyword>
<evidence type="ECO:0000259" key="2">
    <source>
        <dbReference type="Pfam" id="PF06724"/>
    </source>
</evidence>
<dbReference type="STRING" id="1334022.SAMN04487907_10258"/>